<keyword evidence="4" id="KW-0238">DNA-binding</keyword>
<feature type="compositionally biased region" description="Low complexity" evidence="7">
    <location>
        <begin position="1"/>
        <end position="29"/>
    </location>
</feature>
<feature type="compositionally biased region" description="Polar residues" evidence="7">
    <location>
        <begin position="1040"/>
        <end position="1054"/>
    </location>
</feature>
<dbReference type="PROSITE" id="PS50158">
    <property type="entry name" value="ZF_CCHC"/>
    <property type="match status" value="1"/>
</dbReference>
<dbReference type="CDD" id="cd00303">
    <property type="entry name" value="retropepsin_like"/>
    <property type="match status" value="1"/>
</dbReference>
<feature type="compositionally biased region" description="Basic residues" evidence="7">
    <location>
        <begin position="934"/>
        <end position="949"/>
    </location>
</feature>
<feature type="coiled-coil region" evidence="6">
    <location>
        <begin position="1116"/>
        <end position="1143"/>
    </location>
</feature>
<feature type="region of interest" description="Disordered" evidence="7">
    <location>
        <begin position="928"/>
        <end position="970"/>
    </location>
</feature>
<dbReference type="InterPro" id="IPR051320">
    <property type="entry name" value="Viral_Replic_Matur_Polypro"/>
</dbReference>
<evidence type="ECO:0000256" key="3">
    <source>
        <dbReference type="ARBA" id="ARBA00022801"/>
    </source>
</evidence>
<dbReference type="InterPro" id="IPR001995">
    <property type="entry name" value="Peptidase_A2_cat"/>
</dbReference>
<feature type="region of interest" description="Disordered" evidence="7">
    <location>
        <begin position="1037"/>
        <end position="1059"/>
    </location>
</feature>
<dbReference type="InterPro" id="IPR041577">
    <property type="entry name" value="RT_RNaseH_2"/>
</dbReference>
<dbReference type="PROSITE" id="PS50175">
    <property type="entry name" value="ASP_PROT_RETROV"/>
    <property type="match status" value="1"/>
</dbReference>
<dbReference type="Pfam" id="PF17919">
    <property type="entry name" value="RT_RNaseH_2"/>
    <property type="match status" value="1"/>
</dbReference>
<sequence>MISKLLSKLSPHSPSIVDTTSSSSPSSKTPRSRDDLSKALAEHNSVEAHLAQVENRLKNWSIPKIDPSQVYKINTFNFSQQDVIVIPEENVAMKDEFTAINLLPEETLFKVKNKFKYLHIGCVQVALKPLFREGFDVPVYLALRDKRHLRFTPSLLGIVQSNLEKGPVYFNCKPGLTVSLQDKNIMDTLSLDVHSQRLELKDGSLPFAVSYRIYFKLMHTNISPKALGVSPKGYTMLMEVNMEKSSMTIPRTLKWADLTKDPIWKLQGETTPVRRNSTEASITEFPNRNVEVQFNSETSYPRISEIMSSRPSTSSIARSESSFPDTLRRSESIRASMDFSRSIPTVHYKKEDESLSPTQSDMERRTEPVYNQINVISSNEDNDRFQEYYSKYLDMWLAAPAETRKPFLPMPDFIAGLKQKEKAKNEALVKRLEADGQVAMIKGSTVWVTAKGKEIASNYPPEGEAYFAHPIIPAIKMVSSPYKTIDENKVQKVGVREIKNIQHQLNYTNKALSTLSKAPNSFNIDRLKDDASDYLAEINKHLAAIFINKDPKVPIAPIESNKISTNRVENLRGINMIKKDSLSQASTSKVLPVAQWVHMKNHYPQPSPPDLGWDDLHHEKHTYDGFTGNLRSWWHNQLTEQDRYRILTATRRVSKQKTPLPLSRIPPWIKMSQDEPPPSPVAPSFSSVRALICLCGGTRRRLRRRWFHSSNVPSSRPHPYFQSPLGLTRPVTVVRPLRWPFAALKQSRSSNSSKPRNVAAVECPKTRRSWLPRLQVDSAREPSSNLTHNSSRIRELTHKFSDFVAGLIGDNSPFLGVDSIKGHNQVSGKGFPTTVPRIRTGNVVRVQREADRRGARRTREGHMDASVATNSVTKQIDWAELTYGDISATIQAICINLCTENKHTTKVIKDFDYRKELGTFCKQYSLSQGPKEEKKKKKKSSSKRLFSRSKAKDPEFPRRKRKYYNKGKRHYPSKTNNVCFKCNRKGHYANRCPLKDKINALTMDEEMRQSILYAIRSYNGTSSKTDSSTEEEGINILNDEGSSSEDAFYSQSDSSNDEGAIPCTRKCASKCSGHINVITKDQETPFDLIEQLPDEDSKRTCLLKLRQRETKKPIQVEDLHLEVKVLKREVADNKQRLTHLEQAFQAIQEIQIKKEAPEASSTNPDRHSKGKALLIEEPSETGSINYISRIQNKKWMSKIVFKVKDFQLEALALIDSRADQNVIQEGLVPSRYFEKTKESLSGANGNPLNIQFKLSKVHICKGDVCLINTFILVKNLNEGIILGTPFLTQSYPFHVTDEEITSRKFEKEITFEFTHLVTPKYISNIEEEIHQFINRITMKEKKIEFLQYEVKTERVAVQINQPATQRRIKDFQSKLEKEVCSSIPNAFWDRKRHMVEKERGVPRLVINYKPLNKVLKWIRFIEKTATRRSSMFHLDNINGIIVDQHFKHLRVFLNIIKSNGLVVSQPKIKLFQTKIRFLGYEINQGIIKPIQRSLEFVNKFPDVIQDKTQLQRFLGCVNYIGDFIRDLRSICLPLYDRLKKNLKPWMDEHTRAVQSIKSLAKSIPCLSLVDEQAKLVIDTDASEIGYGGILKQELNGKISIVRYHSGVWNSAQKNYSIVRKEVLAIVLCVQKFQEDLINKEFLIRTDSKASKFIFQKRCQKPYLKEDLC</sequence>
<keyword evidence="2" id="KW-0064">Aspartyl protease</keyword>
<protein>
    <submittedName>
        <fullName evidence="10">Enzymatic polyprotein</fullName>
    </submittedName>
</protein>
<feature type="domain" description="Peptidase A2" evidence="9">
    <location>
        <begin position="1210"/>
        <end position="1245"/>
    </location>
</feature>
<evidence type="ECO:0000313" key="11">
    <source>
        <dbReference type="Proteomes" id="UP000321393"/>
    </source>
</evidence>
<organism evidence="10 11">
    <name type="scientific">Cucumis melo var. makuwa</name>
    <name type="common">Oriental melon</name>
    <dbReference type="NCBI Taxonomy" id="1194695"/>
    <lineage>
        <taxon>Eukaryota</taxon>
        <taxon>Viridiplantae</taxon>
        <taxon>Streptophyta</taxon>
        <taxon>Embryophyta</taxon>
        <taxon>Tracheophyta</taxon>
        <taxon>Spermatophyta</taxon>
        <taxon>Magnoliopsida</taxon>
        <taxon>eudicotyledons</taxon>
        <taxon>Gunneridae</taxon>
        <taxon>Pentapetalae</taxon>
        <taxon>rosids</taxon>
        <taxon>fabids</taxon>
        <taxon>Cucurbitales</taxon>
        <taxon>Cucurbitaceae</taxon>
        <taxon>Benincaseae</taxon>
        <taxon>Cucumis</taxon>
    </lineage>
</organism>
<dbReference type="GO" id="GO:0008270">
    <property type="term" value="F:zinc ion binding"/>
    <property type="evidence" value="ECO:0007669"/>
    <property type="project" value="UniProtKB-KW"/>
</dbReference>
<comment type="caution">
    <text evidence="10">The sequence shown here is derived from an EMBL/GenBank/DDBJ whole genome shotgun (WGS) entry which is preliminary data.</text>
</comment>
<evidence type="ECO:0000256" key="6">
    <source>
        <dbReference type="SAM" id="Coils"/>
    </source>
</evidence>
<evidence type="ECO:0000256" key="5">
    <source>
        <dbReference type="PROSITE-ProRule" id="PRU00047"/>
    </source>
</evidence>
<dbReference type="InterPro" id="IPR036875">
    <property type="entry name" value="Znf_CCHC_sf"/>
</dbReference>
<accession>A0A5A7VKK8</accession>
<evidence type="ECO:0000256" key="2">
    <source>
        <dbReference type="ARBA" id="ARBA00022750"/>
    </source>
</evidence>
<keyword evidence="3" id="KW-0378">Hydrolase</keyword>
<evidence type="ECO:0000259" key="8">
    <source>
        <dbReference type="PROSITE" id="PS50158"/>
    </source>
</evidence>
<dbReference type="InterPro" id="IPR043502">
    <property type="entry name" value="DNA/RNA_pol_sf"/>
</dbReference>
<dbReference type="GO" id="GO:0004190">
    <property type="term" value="F:aspartic-type endopeptidase activity"/>
    <property type="evidence" value="ECO:0007669"/>
    <property type="project" value="UniProtKB-KW"/>
</dbReference>
<dbReference type="SUPFAM" id="SSF56672">
    <property type="entry name" value="DNA/RNA polymerases"/>
    <property type="match status" value="1"/>
</dbReference>
<dbReference type="Pfam" id="PF01107">
    <property type="entry name" value="MP"/>
    <property type="match status" value="1"/>
</dbReference>
<dbReference type="PANTHER" id="PTHR33064">
    <property type="entry name" value="POL PROTEIN"/>
    <property type="match status" value="1"/>
</dbReference>
<dbReference type="InterPro" id="IPR021109">
    <property type="entry name" value="Peptidase_aspartic_dom_sf"/>
</dbReference>
<dbReference type="Gene3D" id="4.10.60.10">
    <property type="entry name" value="Zinc finger, CCHC-type"/>
    <property type="match status" value="1"/>
</dbReference>
<keyword evidence="5" id="KW-0863">Zinc-finger</keyword>
<evidence type="ECO:0000256" key="4">
    <source>
        <dbReference type="ARBA" id="ARBA00023125"/>
    </source>
</evidence>
<keyword evidence="5" id="KW-0862">Zinc</keyword>
<dbReference type="EMBL" id="SSTE01000903">
    <property type="protein sequence ID" value="KAA0066201.1"/>
    <property type="molecule type" value="Genomic_DNA"/>
</dbReference>
<dbReference type="InterPro" id="IPR018061">
    <property type="entry name" value="Retropepsins"/>
</dbReference>
<dbReference type="Proteomes" id="UP000321393">
    <property type="component" value="Unassembled WGS sequence"/>
</dbReference>
<dbReference type="GO" id="GO:0006508">
    <property type="term" value="P:proteolysis"/>
    <property type="evidence" value="ECO:0007669"/>
    <property type="project" value="UniProtKB-KW"/>
</dbReference>
<keyword evidence="5" id="KW-0479">Metal-binding</keyword>
<dbReference type="GO" id="GO:0003677">
    <property type="term" value="F:DNA binding"/>
    <property type="evidence" value="ECO:0007669"/>
    <property type="project" value="UniProtKB-KW"/>
</dbReference>
<feature type="domain" description="CCHC-type" evidence="8">
    <location>
        <begin position="979"/>
        <end position="993"/>
    </location>
</feature>
<evidence type="ECO:0000256" key="1">
    <source>
        <dbReference type="ARBA" id="ARBA00022670"/>
    </source>
</evidence>
<name>A0A5A7VKK8_CUCMM</name>
<evidence type="ECO:0000256" key="7">
    <source>
        <dbReference type="SAM" id="MobiDB-lite"/>
    </source>
</evidence>
<keyword evidence="1" id="KW-0645">Protease</keyword>
<dbReference type="OrthoDB" id="1436172at2759"/>
<feature type="region of interest" description="Disordered" evidence="7">
    <location>
        <begin position="1"/>
        <end position="36"/>
    </location>
</feature>
<gene>
    <name evidence="10" type="ORF">E6C27_scaffold21G002180</name>
</gene>
<dbReference type="Pfam" id="PF00077">
    <property type="entry name" value="RVP"/>
    <property type="match status" value="1"/>
</dbReference>
<feature type="compositionally biased region" description="Basic residues" evidence="7">
    <location>
        <begin position="958"/>
        <end position="970"/>
    </location>
</feature>
<reference evidence="10 11" key="1">
    <citation type="submission" date="2019-08" db="EMBL/GenBank/DDBJ databases">
        <title>Draft genome sequences of two oriental melons (Cucumis melo L. var makuwa).</title>
        <authorList>
            <person name="Kwon S.-Y."/>
        </authorList>
    </citation>
    <scope>NUCLEOTIDE SEQUENCE [LARGE SCALE GENOMIC DNA]</scope>
    <source>
        <strain evidence="11">cv. SW 3</strain>
        <tissue evidence="10">Leaf</tissue>
    </source>
</reference>
<keyword evidence="6" id="KW-0175">Coiled coil</keyword>
<dbReference type="SUPFAM" id="SSF57756">
    <property type="entry name" value="Retrovirus zinc finger-like domains"/>
    <property type="match status" value="1"/>
</dbReference>
<dbReference type="InterPro" id="IPR001878">
    <property type="entry name" value="Znf_CCHC"/>
</dbReference>
<dbReference type="InterPro" id="IPR043128">
    <property type="entry name" value="Rev_trsase/Diguanyl_cyclase"/>
</dbReference>
<proteinExistence type="predicted"/>
<evidence type="ECO:0000313" key="10">
    <source>
        <dbReference type="EMBL" id="KAA0066201.1"/>
    </source>
</evidence>
<dbReference type="InterPro" id="IPR028919">
    <property type="entry name" value="Viral_movement"/>
</dbReference>
<dbReference type="SUPFAM" id="SSF50630">
    <property type="entry name" value="Acid proteases"/>
    <property type="match status" value="1"/>
</dbReference>
<evidence type="ECO:0000259" key="9">
    <source>
        <dbReference type="PROSITE" id="PS50175"/>
    </source>
</evidence>
<dbReference type="Gene3D" id="3.30.70.270">
    <property type="match status" value="2"/>
</dbReference>
<dbReference type="SMART" id="SM00343">
    <property type="entry name" value="ZnF_C2HC"/>
    <property type="match status" value="1"/>
</dbReference>
<dbReference type="PANTHER" id="PTHR33064:SF37">
    <property type="entry name" value="RIBONUCLEASE H"/>
    <property type="match status" value="1"/>
</dbReference>